<gene>
    <name evidence="10" type="primary">trpC</name>
    <name evidence="10" type="ORF">RA271_29250</name>
</gene>
<dbReference type="SUPFAM" id="SSF51366">
    <property type="entry name" value="Ribulose-phoshate binding barrel"/>
    <property type="match status" value="1"/>
</dbReference>
<dbReference type="Pfam" id="PF00218">
    <property type="entry name" value="IGPS"/>
    <property type="match status" value="1"/>
</dbReference>
<evidence type="ECO:0000313" key="10">
    <source>
        <dbReference type="EMBL" id="MFH7519206.1"/>
    </source>
</evidence>
<dbReference type="PROSITE" id="PS00614">
    <property type="entry name" value="IGPS"/>
    <property type="match status" value="1"/>
</dbReference>
<keyword evidence="6" id="KW-0822">Tryptophan biosynthesis</keyword>
<accession>A0ABW7NWI3</accession>
<keyword evidence="11" id="KW-1185">Reference proteome</keyword>
<evidence type="ECO:0000256" key="1">
    <source>
        <dbReference type="ARBA" id="ARBA00001633"/>
    </source>
</evidence>
<dbReference type="PANTHER" id="PTHR22854:SF2">
    <property type="entry name" value="INDOLE-3-GLYCEROL-PHOSPHATE SYNTHASE"/>
    <property type="match status" value="1"/>
</dbReference>
<keyword evidence="4" id="KW-0028">Amino-acid biosynthesis</keyword>
<dbReference type="Proteomes" id="UP001610657">
    <property type="component" value="Unassembled WGS sequence"/>
</dbReference>
<evidence type="ECO:0000256" key="5">
    <source>
        <dbReference type="ARBA" id="ARBA00022793"/>
    </source>
</evidence>
<dbReference type="InterPro" id="IPR045186">
    <property type="entry name" value="Indole-3-glycerol_P_synth"/>
</dbReference>
<dbReference type="GO" id="GO:0004425">
    <property type="term" value="F:indole-3-glycerol-phosphate synthase activity"/>
    <property type="evidence" value="ECO:0007669"/>
    <property type="project" value="UniProtKB-EC"/>
</dbReference>
<dbReference type="InterPro" id="IPR001468">
    <property type="entry name" value="Indole-3-GlycerolPSynthase_CS"/>
</dbReference>
<dbReference type="InterPro" id="IPR013785">
    <property type="entry name" value="Aldolase_TIM"/>
</dbReference>
<feature type="non-terminal residue" evidence="10">
    <location>
        <position position="82"/>
    </location>
</feature>
<dbReference type="InterPro" id="IPR013798">
    <property type="entry name" value="Indole-3-glycerol_P_synth_dom"/>
</dbReference>
<evidence type="ECO:0000313" key="11">
    <source>
        <dbReference type="Proteomes" id="UP001610657"/>
    </source>
</evidence>
<keyword evidence="8 10" id="KW-0456">Lyase</keyword>
<proteinExistence type="predicted"/>
<feature type="non-terminal residue" evidence="10">
    <location>
        <position position="1"/>
    </location>
</feature>
<sequence length="82" mass="8732">AGAPRGIANALITQARLKQPPVIAEIKQASPSKGVIRENFLPFEIARSYQSGGATWLSVVTAVDFFQGSDAFLQEARAACNL</sequence>
<evidence type="ECO:0000256" key="4">
    <source>
        <dbReference type="ARBA" id="ARBA00022605"/>
    </source>
</evidence>
<keyword evidence="7" id="KW-0057">Aromatic amino acid biosynthesis</keyword>
<dbReference type="EC" id="4.1.1.48" evidence="3"/>
<evidence type="ECO:0000256" key="3">
    <source>
        <dbReference type="ARBA" id="ARBA00012362"/>
    </source>
</evidence>
<evidence type="ECO:0000259" key="9">
    <source>
        <dbReference type="Pfam" id="PF00218"/>
    </source>
</evidence>
<comment type="caution">
    <text evidence="10">The sequence shown here is derived from an EMBL/GenBank/DDBJ whole genome shotgun (WGS) entry which is preliminary data.</text>
</comment>
<evidence type="ECO:0000256" key="2">
    <source>
        <dbReference type="ARBA" id="ARBA00004696"/>
    </source>
</evidence>
<dbReference type="EMBL" id="JAVCQK010000518">
    <property type="protein sequence ID" value="MFH7519206.1"/>
    <property type="molecule type" value="Genomic_DNA"/>
</dbReference>
<evidence type="ECO:0000256" key="7">
    <source>
        <dbReference type="ARBA" id="ARBA00023141"/>
    </source>
</evidence>
<comment type="pathway">
    <text evidence="2">Amino-acid biosynthesis; L-tryptophan biosynthesis; L-tryptophan from chorismate: step 4/5.</text>
</comment>
<dbReference type="Gene3D" id="3.20.20.70">
    <property type="entry name" value="Aldolase class I"/>
    <property type="match status" value="1"/>
</dbReference>
<keyword evidence="5" id="KW-0210">Decarboxylase</keyword>
<evidence type="ECO:0000256" key="8">
    <source>
        <dbReference type="ARBA" id="ARBA00023239"/>
    </source>
</evidence>
<dbReference type="PANTHER" id="PTHR22854">
    <property type="entry name" value="TRYPTOPHAN BIOSYNTHESIS PROTEIN"/>
    <property type="match status" value="1"/>
</dbReference>
<evidence type="ECO:0000256" key="6">
    <source>
        <dbReference type="ARBA" id="ARBA00022822"/>
    </source>
</evidence>
<reference evidence="10 11" key="1">
    <citation type="submission" date="2023-08" db="EMBL/GenBank/DDBJ databases">
        <title>Genomic and mutational analysis of Pseudomonas syringae pv. tagetis EB037 pathogenicity on sunflower.</title>
        <authorList>
            <person name="Maul J.E."/>
        </authorList>
    </citation>
    <scope>NUCLEOTIDE SEQUENCE [LARGE SCALE GENOMIC DNA]</scope>
    <source>
        <strain evidence="10 11">EB037_T1</strain>
    </source>
</reference>
<dbReference type="InterPro" id="IPR011060">
    <property type="entry name" value="RibuloseP-bd_barrel"/>
</dbReference>
<protein>
    <recommendedName>
        <fullName evidence="3">indole-3-glycerol-phosphate synthase</fullName>
        <ecNumber evidence="3">4.1.1.48</ecNumber>
    </recommendedName>
</protein>
<name>A0ABW7NWI3_9PSED</name>
<feature type="domain" description="Indole-3-glycerol phosphate synthase" evidence="9">
    <location>
        <begin position="7"/>
        <end position="81"/>
    </location>
</feature>
<organism evidence="10 11">
    <name type="scientific">Pseudomonas syringae pv. tagetis</name>
    <dbReference type="NCBI Taxonomy" id="129140"/>
    <lineage>
        <taxon>Bacteria</taxon>
        <taxon>Pseudomonadati</taxon>
        <taxon>Pseudomonadota</taxon>
        <taxon>Gammaproteobacteria</taxon>
        <taxon>Pseudomonadales</taxon>
        <taxon>Pseudomonadaceae</taxon>
        <taxon>Pseudomonas</taxon>
    </lineage>
</organism>
<comment type="catalytic activity">
    <reaction evidence="1">
        <text>1-(2-carboxyphenylamino)-1-deoxy-D-ribulose 5-phosphate + H(+) = (1S,2R)-1-C-(indol-3-yl)glycerol 3-phosphate + CO2 + H2O</text>
        <dbReference type="Rhea" id="RHEA:23476"/>
        <dbReference type="ChEBI" id="CHEBI:15377"/>
        <dbReference type="ChEBI" id="CHEBI:15378"/>
        <dbReference type="ChEBI" id="CHEBI:16526"/>
        <dbReference type="ChEBI" id="CHEBI:58613"/>
        <dbReference type="ChEBI" id="CHEBI:58866"/>
        <dbReference type="EC" id="4.1.1.48"/>
    </reaction>
</comment>